<evidence type="ECO:0000313" key="10">
    <source>
        <dbReference type="Proteomes" id="UP000655830"/>
    </source>
</evidence>
<feature type="domain" description="ABC transmembrane type-1" evidence="8">
    <location>
        <begin position="79"/>
        <end position="290"/>
    </location>
</feature>
<evidence type="ECO:0000256" key="1">
    <source>
        <dbReference type="ARBA" id="ARBA00004651"/>
    </source>
</evidence>
<dbReference type="Pfam" id="PF00528">
    <property type="entry name" value="BPD_transp_1"/>
    <property type="match status" value="1"/>
</dbReference>
<dbReference type="CDD" id="cd06261">
    <property type="entry name" value="TM_PBP2"/>
    <property type="match status" value="1"/>
</dbReference>
<name>A0A926EDX7_9FIRM</name>
<dbReference type="Gene3D" id="1.10.3720.10">
    <property type="entry name" value="MetI-like"/>
    <property type="match status" value="1"/>
</dbReference>
<keyword evidence="4 7" id="KW-0812">Transmembrane</keyword>
<evidence type="ECO:0000256" key="5">
    <source>
        <dbReference type="ARBA" id="ARBA00022989"/>
    </source>
</evidence>
<gene>
    <name evidence="9" type="ORF">H8718_03035</name>
</gene>
<feature type="transmembrane region" description="Helical" evidence="7">
    <location>
        <begin position="20"/>
        <end position="40"/>
    </location>
</feature>
<dbReference type="GO" id="GO:0005886">
    <property type="term" value="C:plasma membrane"/>
    <property type="evidence" value="ECO:0007669"/>
    <property type="project" value="UniProtKB-SubCell"/>
</dbReference>
<organism evidence="9 10">
    <name type="scientific">Zhenhengia yiwuensis</name>
    <dbReference type="NCBI Taxonomy" id="2763666"/>
    <lineage>
        <taxon>Bacteria</taxon>
        <taxon>Bacillati</taxon>
        <taxon>Bacillota</taxon>
        <taxon>Clostridia</taxon>
        <taxon>Lachnospirales</taxon>
        <taxon>Lachnospiraceae</taxon>
        <taxon>Zhenhengia</taxon>
    </lineage>
</organism>
<keyword evidence="3" id="KW-1003">Cell membrane</keyword>
<reference evidence="9" key="1">
    <citation type="submission" date="2020-08" db="EMBL/GenBank/DDBJ databases">
        <title>Genome public.</title>
        <authorList>
            <person name="Liu C."/>
            <person name="Sun Q."/>
        </authorList>
    </citation>
    <scope>NUCLEOTIDE SEQUENCE</scope>
    <source>
        <strain evidence="9">NSJ-12</strain>
    </source>
</reference>
<accession>A0A926EDX7</accession>
<dbReference type="InterPro" id="IPR035906">
    <property type="entry name" value="MetI-like_sf"/>
</dbReference>
<dbReference type="InterPro" id="IPR000515">
    <property type="entry name" value="MetI-like"/>
</dbReference>
<evidence type="ECO:0000256" key="4">
    <source>
        <dbReference type="ARBA" id="ARBA00022692"/>
    </source>
</evidence>
<evidence type="ECO:0000256" key="2">
    <source>
        <dbReference type="ARBA" id="ARBA00022448"/>
    </source>
</evidence>
<sequence length="299" mass="33811">MKQDIFKISSSSSTLRRRLAPWCILAIPMACTIWLKYYPIFNAFYISLFKYDPINPPGKFVGLENYIGMFQMQYYWEAWKNSFVFLALQLSMCFFIPLIQALLLNELIKLQKCLTTLYILPALIPTSVNIIIWKWIWHPEYGIANQILNFFGCQPQAWLSDPNLVKFCIIFPGVLGGGLTVLLYLSAIQRISSDILESAALDGCTGFSKIIHIILPNISFMISIQAIMCVITTMQFLDAPYMYASGGPSGASTTQGIFIFNAFNQDLNYGRGSAASIILLLVIGILTLIQMHFEKTEKE</sequence>
<keyword evidence="10" id="KW-1185">Reference proteome</keyword>
<feature type="transmembrane region" description="Helical" evidence="7">
    <location>
        <begin position="116"/>
        <end position="136"/>
    </location>
</feature>
<dbReference type="RefSeq" id="WP_249331491.1">
    <property type="nucleotide sequence ID" value="NZ_JACRSY010000003.1"/>
</dbReference>
<dbReference type="PANTHER" id="PTHR30193">
    <property type="entry name" value="ABC TRANSPORTER PERMEASE PROTEIN"/>
    <property type="match status" value="1"/>
</dbReference>
<feature type="transmembrane region" description="Helical" evidence="7">
    <location>
        <begin position="83"/>
        <end position="104"/>
    </location>
</feature>
<comment type="caution">
    <text evidence="9">The sequence shown here is derived from an EMBL/GenBank/DDBJ whole genome shotgun (WGS) entry which is preliminary data.</text>
</comment>
<evidence type="ECO:0000313" key="9">
    <source>
        <dbReference type="EMBL" id="MBC8578509.1"/>
    </source>
</evidence>
<feature type="transmembrane region" description="Helical" evidence="7">
    <location>
        <begin position="274"/>
        <end position="293"/>
    </location>
</feature>
<keyword evidence="5 7" id="KW-1133">Transmembrane helix</keyword>
<keyword evidence="6 7" id="KW-0472">Membrane</keyword>
<evidence type="ECO:0000256" key="3">
    <source>
        <dbReference type="ARBA" id="ARBA00022475"/>
    </source>
</evidence>
<protein>
    <submittedName>
        <fullName evidence="9">Sugar ABC transporter permease</fullName>
    </submittedName>
</protein>
<keyword evidence="2 7" id="KW-0813">Transport</keyword>
<comment type="similarity">
    <text evidence="7">Belongs to the binding-protein-dependent transport system permease family.</text>
</comment>
<dbReference type="GO" id="GO:0055085">
    <property type="term" value="P:transmembrane transport"/>
    <property type="evidence" value="ECO:0007669"/>
    <property type="project" value="InterPro"/>
</dbReference>
<evidence type="ECO:0000256" key="6">
    <source>
        <dbReference type="ARBA" id="ARBA00023136"/>
    </source>
</evidence>
<evidence type="ECO:0000256" key="7">
    <source>
        <dbReference type="RuleBase" id="RU363032"/>
    </source>
</evidence>
<dbReference type="PANTHER" id="PTHR30193:SF41">
    <property type="entry name" value="DIACETYLCHITOBIOSE UPTAKE SYSTEM PERMEASE PROTEIN NGCF"/>
    <property type="match status" value="1"/>
</dbReference>
<evidence type="ECO:0000259" key="8">
    <source>
        <dbReference type="PROSITE" id="PS50928"/>
    </source>
</evidence>
<dbReference type="SUPFAM" id="SSF161098">
    <property type="entry name" value="MetI-like"/>
    <property type="match status" value="1"/>
</dbReference>
<dbReference type="AlphaFoldDB" id="A0A926EDX7"/>
<dbReference type="Proteomes" id="UP000655830">
    <property type="component" value="Unassembled WGS sequence"/>
</dbReference>
<dbReference type="PROSITE" id="PS50928">
    <property type="entry name" value="ABC_TM1"/>
    <property type="match status" value="1"/>
</dbReference>
<feature type="transmembrane region" description="Helical" evidence="7">
    <location>
        <begin position="164"/>
        <end position="185"/>
    </location>
</feature>
<dbReference type="InterPro" id="IPR051393">
    <property type="entry name" value="ABC_transporter_permease"/>
</dbReference>
<comment type="subcellular location">
    <subcellularLocation>
        <location evidence="1 7">Cell membrane</location>
        <topology evidence="1 7">Multi-pass membrane protein</topology>
    </subcellularLocation>
</comment>
<feature type="transmembrane region" description="Helical" evidence="7">
    <location>
        <begin position="218"/>
        <end position="237"/>
    </location>
</feature>
<proteinExistence type="inferred from homology"/>
<dbReference type="EMBL" id="JACRSY010000003">
    <property type="protein sequence ID" value="MBC8578509.1"/>
    <property type="molecule type" value="Genomic_DNA"/>
</dbReference>